<keyword evidence="2 7" id="KW-0812">Transmembrane</keyword>
<evidence type="ECO:0000256" key="4">
    <source>
        <dbReference type="ARBA" id="ARBA00023136"/>
    </source>
</evidence>
<feature type="region of interest" description="Disordered" evidence="6">
    <location>
        <begin position="728"/>
        <end position="781"/>
    </location>
</feature>
<sequence>MTISYASEVPNGSSFGCFWRILVKWRGSVYKLIWRELLAYLFVYYVINFTYRYALNEQQRVIFEKIRYYFGNSSESIPMSFVLGFYVSLVVKRWWEQYKLLPWPDNLALFISAAIPGNDERGRLMRRNIVRYAVLAYVITLQRISLRVKRRFPTLQHIVDVGLMMESEKKIFEMMNKKAAMSKYWMPLVWATNIINRARREALITSDQVVQTLLVELSDIRKRLGALIGYDTVCVPLVYTQVVTLSLYAYFFSALLGRQFIERTDGVGGGKYEEPDMYFPFFTALQFCFYVGWLKVAEVLINPFGEDDDDIELNWLIDRHIKAGYMIVDEMHEEHPELLKDQYWDEVVPKDLPYTVASEQYRREEPKGSAEHYKVKDSDALYANVMLGTQIHNHVQHRKTHQDDMYADYESVDTPLVERRKNWLQRQITRMGSVRSSSTTYSSGGGFFSRNRHNSVYSSPETGGLPQTNNPNLKMSLYDRLVGRKSIRSQRMGRQGTMTKLNTVPVSLKNRPRIPTPDVTKEVVDREQRLALSATNAANIGAGVVGVIPANGHYPTDLPVVQVVLSPIQETEGTPVTGKSGAAALAQAVLSPTLTSAGLVAPVTLTPVTVSQLTQLGLVTTTSASMIKSTNQANAPTHQATLTEVNSSEEEGSGSGSSRSGSITGQEERSTPLMMNQDRSTPLIGGESGGSQAGSNGSSPTFDSYNDRSPILMNPEKLSYVVATAQDTAKVDPRGRRSASLPGPPLVQCREDRSMSLPQSPGLQPRENRAASVSSGHEPPNAVDSLVARVLPSRGAEARPRTNSIGHDLCRASAGHRQPVAGQDASRKISSVSCTNASLSGGLATSAAAATTTVISATPPVSNSKRGEVYV</sequence>
<reference evidence="10" key="2">
    <citation type="submission" date="2025-04" db="UniProtKB">
        <authorList>
            <consortium name="RefSeq"/>
        </authorList>
    </citation>
    <scope>IDENTIFICATION</scope>
    <source>
        <strain evidence="10">DH4</strain>
        <tissue evidence="10">Whole body</tissue>
    </source>
</reference>
<feature type="region of interest" description="Disordered" evidence="6">
    <location>
        <begin position="630"/>
        <end position="710"/>
    </location>
</feature>
<keyword evidence="9" id="KW-1185">Reference proteome</keyword>
<dbReference type="Pfam" id="PF01062">
    <property type="entry name" value="Bestrophin"/>
    <property type="match status" value="1"/>
</dbReference>
<dbReference type="Proteomes" id="UP000005203">
    <property type="component" value="Linkage group LG7"/>
</dbReference>
<feature type="transmembrane region" description="Helical" evidence="7">
    <location>
        <begin position="37"/>
        <end position="55"/>
    </location>
</feature>
<dbReference type="InterPro" id="IPR021134">
    <property type="entry name" value="Bestrophin-like"/>
</dbReference>
<dbReference type="GeneID" id="408898"/>
<dbReference type="OrthoDB" id="201595at2759"/>
<evidence type="ECO:0000313" key="8">
    <source>
        <dbReference type="EnsemblMetazoa" id="XP_026297427"/>
    </source>
</evidence>
<evidence type="ECO:0000256" key="7">
    <source>
        <dbReference type="SAM" id="Phobius"/>
    </source>
</evidence>
<evidence type="ECO:0000256" key="5">
    <source>
        <dbReference type="ARBA" id="ARBA00034769"/>
    </source>
</evidence>
<accession>A0A8B8H0B9</accession>
<gene>
    <name evidence="10" type="primary">LOC408898</name>
</gene>
<dbReference type="RefSeq" id="XP_026297427.1">
    <property type="nucleotide sequence ID" value="XM_026441642.1"/>
</dbReference>
<feature type="transmembrane region" description="Helical" evidence="7">
    <location>
        <begin position="76"/>
        <end position="95"/>
    </location>
</feature>
<accession>A0A7M7MKQ2</accession>
<evidence type="ECO:0000313" key="9">
    <source>
        <dbReference type="Proteomes" id="UP000005203"/>
    </source>
</evidence>
<evidence type="ECO:0000256" key="2">
    <source>
        <dbReference type="ARBA" id="ARBA00022692"/>
    </source>
</evidence>
<keyword evidence="4 7" id="KW-0472">Membrane</keyword>
<comment type="subcellular location">
    <subcellularLocation>
        <location evidence="1">Membrane</location>
    </subcellularLocation>
</comment>
<dbReference type="CTD" id="54831"/>
<protein>
    <submittedName>
        <fullName evidence="10">Uncharacterized protein LOC408898 isoform X1</fullName>
    </submittedName>
</protein>
<dbReference type="EnsemblMetazoa" id="XM_026441642">
    <property type="protein sequence ID" value="XP_026297427"/>
    <property type="gene ID" value="LOC408898"/>
</dbReference>
<evidence type="ECO:0000313" key="10">
    <source>
        <dbReference type="RefSeq" id="XP_026297427.1"/>
    </source>
</evidence>
<dbReference type="AlphaFoldDB" id="A0A7M7MKQ2"/>
<dbReference type="PANTHER" id="PTHR10736:SF11">
    <property type="entry name" value="BESTROPHIN 2"/>
    <property type="match status" value="1"/>
</dbReference>
<reference evidence="8" key="1">
    <citation type="submission" date="2021-01" db="UniProtKB">
        <authorList>
            <consortium name="EnsemblMetazoa"/>
        </authorList>
    </citation>
    <scope>IDENTIFICATION</scope>
    <source>
        <strain evidence="8">DH4</strain>
    </source>
</reference>
<dbReference type="KEGG" id="ame:408898"/>
<dbReference type="GO" id="GO:0005254">
    <property type="term" value="F:chloride channel activity"/>
    <property type="evidence" value="ECO:0007669"/>
    <property type="project" value="InterPro"/>
</dbReference>
<proteinExistence type="inferred from homology"/>
<evidence type="ECO:0000256" key="3">
    <source>
        <dbReference type="ARBA" id="ARBA00022989"/>
    </source>
</evidence>
<keyword evidence="3 7" id="KW-1133">Transmembrane helix</keyword>
<evidence type="ECO:0000256" key="6">
    <source>
        <dbReference type="SAM" id="MobiDB-lite"/>
    </source>
</evidence>
<comment type="similarity">
    <text evidence="5">Belongs to the anion channel-forming bestrophin (TC 1.A.46) family. Calcium-sensitive chloride channel subfamily.</text>
</comment>
<dbReference type="InterPro" id="IPR000615">
    <property type="entry name" value="Bestrophin"/>
</dbReference>
<dbReference type="PANTHER" id="PTHR10736">
    <property type="entry name" value="BESTROPHIN"/>
    <property type="match status" value="1"/>
</dbReference>
<name>A0A7M7MKQ2_APIME</name>
<feature type="compositionally biased region" description="Polar residues" evidence="6">
    <location>
        <begin position="630"/>
        <end position="646"/>
    </location>
</feature>
<organism evidence="8">
    <name type="scientific">Apis mellifera</name>
    <name type="common">Honeybee</name>
    <dbReference type="NCBI Taxonomy" id="7460"/>
    <lineage>
        <taxon>Eukaryota</taxon>
        <taxon>Metazoa</taxon>
        <taxon>Ecdysozoa</taxon>
        <taxon>Arthropoda</taxon>
        <taxon>Hexapoda</taxon>
        <taxon>Insecta</taxon>
        <taxon>Pterygota</taxon>
        <taxon>Neoptera</taxon>
        <taxon>Endopterygota</taxon>
        <taxon>Hymenoptera</taxon>
        <taxon>Apocrita</taxon>
        <taxon>Aculeata</taxon>
        <taxon>Apoidea</taxon>
        <taxon>Anthophila</taxon>
        <taxon>Apidae</taxon>
        <taxon>Apis</taxon>
    </lineage>
</organism>
<evidence type="ECO:0000256" key="1">
    <source>
        <dbReference type="ARBA" id="ARBA00004370"/>
    </source>
</evidence>
<dbReference type="GO" id="GO:0016020">
    <property type="term" value="C:membrane"/>
    <property type="evidence" value="ECO:0007669"/>
    <property type="project" value="UniProtKB-SubCell"/>
</dbReference>